<protein>
    <recommendedName>
        <fullName evidence="4">Peptidyl-prolyl cis-trans isomerase CYP38-like PsbQ-like domain-containing protein</fullName>
    </recommendedName>
</protein>
<dbReference type="EMBL" id="BNJQ01000033">
    <property type="protein sequence ID" value="GHP11228.1"/>
    <property type="molecule type" value="Genomic_DNA"/>
</dbReference>
<dbReference type="InterPro" id="IPR048563">
    <property type="entry name" value="CYP38_PsbQ-like"/>
</dbReference>
<dbReference type="AlphaFoldDB" id="A0A830HWA8"/>
<evidence type="ECO:0000313" key="6">
    <source>
        <dbReference type="Proteomes" id="UP000660262"/>
    </source>
</evidence>
<keyword evidence="1" id="KW-0793">Thylakoid</keyword>
<accession>A0A830HWA8</accession>
<feature type="repeat" description="RCC1" evidence="2">
    <location>
        <begin position="146"/>
        <end position="184"/>
    </location>
</feature>
<name>A0A830HWA8_9CHLO</name>
<dbReference type="Pfam" id="PF21329">
    <property type="entry name" value="CYP38_PsbQ-like"/>
    <property type="match status" value="1"/>
</dbReference>
<dbReference type="PANTHER" id="PTHR47318">
    <property type="entry name" value="PEPTIDYL-PROLYL CIS-TRANS ISOMERASE CYP37, CHLOROPLASTIC"/>
    <property type="match status" value="1"/>
</dbReference>
<evidence type="ECO:0000313" key="5">
    <source>
        <dbReference type="EMBL" id="GHP11228.1"/>
    </source>
</evidence>
<feature type="domain" description="Peptidyl-prolyl cis-trans isomerase CYP38-like PsbQ-like" evidence="4">
    <location>
        <begin position="386"/>
        <end position="495"/>
    </location>
</feature>
<dbReference type="Pfam" id="PF13540">
    <property type="entry name" value="RCC1_2"/>
    <property type="match status" value="5"/>
</dbReference>
<dbReference type="Gene3D" id="1.20.120.290">
    <property type="entry name" value="Oxygen-evolving enhancer protein 3 (PsbQ), four-helix up-down bundle"/>
    <property type="match status" value="1"/>
</dbReference>
<evidence type="ECO:0000256" key="3">
    <source>
        <dbReference type="SAM" id="MobiDB-lite"/>
    </source>
</evidence>
<organism evidence="5 6">
    <name type="scientific">Pycnococcus provasolii</name>
    <dbReference type="NCBI Taxonomy" id="41880"/>
    <lineage>
        <taxon>Eukaryota</taxon>
        <taxon>Viridiplantae</taxon>
        <taxon>Chlorophyta</taxon>
        <taxon>Pseudoscourfieldiophyceae</taxon>
        <taxon>Pseudoscourfieldiales</taxon>
        <taxon>Pycnococcaceae</taxon>
        <taxon>Pycnococcus</taxon>
    </lineage>
</organism>
<dbReference type="OrthoDB" id="1735926at2759"/>
<dbReference type="InterPro" id="IPR044259">
    <property type="entry name" value="CYP37-like"/>
</dbReference>
<evidence type="ECO:0000256" key="2">
    <source>
        <dbReference type="PROSITE-ProRule" id="PRU00235"/>
    </source>
</evidence>
<dbReference type="PANTHER" id="PTHR47318:SF1">
    <property type="entry name" value="PEPTIDYL-PROLYL CIS-TRANS ISOMERASE CYP37, CHLOROPLASTIC"/>
    <property type="match status" value="1"/>
</dbReference>
<dbReference type="Gene3D" id="2.130.10.30">
    <property type="entry name" value="Regulator of chromosome condensation 1/beta-lactamase-inhibitor protein II"/>
    <property type="match status" value="1"/>
</dbReference>
<dbReference type="InterPro" id="IPR023222">
    <property type="entry name" value="PsbQ-like_dom_sf"/>
</dbReference>
<dbReference type="PROSITE" id="PS50012">
    <property type="entry name" value="RCC1_3"/>
    <property type="match status" value="4"/>
</dbReference>
<dbReference type="PROSITE" id="PS00626">
    <property type="entry name" value="RCC1_2"/>
    <property type="match status" value="3"/>
</dbReference>
<gene>
    <name evidence="5" type="ORF">PPROV_000995700</name>
</gene>
<keyword evidence="6" id="KW-1185">Reference proteome</keyword>
<dbReference type="InterPro" id="IPR009091">
    <property type="entry name" value="RCC1/BLIP-II"/>
</dbReference>
<dbReference type="SUPFAM" id="SSF50985">
    <property type="entry name" value="RCC1/BLIP-II"/>
    <property type="match status" value="1"/>
</dbReference>
<reference evidence="5" key="1">
    <citation type="submission" date="2020-10" db="EMBL/GenBank/DDBJ databases">
        <title>Unveiling of a novel bifunctional photoreceptor, Dualchrome1, isolated from a cosmopolitan green alga.</title>
        <authorList>
            <person name="Suzuki S."/>
            <person name="Kawachi M."/>
        </authorList>
    </citation>
    <scope>NUCLEOTIDE SEQUENCE</scope>
    <source>
        <strain evidence="5">NIES 2893</strain>
    </source>
</reference>
<sequence>MTLALVGLATSMLAYLVHMLASLVRMLAYLVRVSATPASTATGESAYEALPSTGESAYEALRVAVFPWLRERRIRADKERLEKARLFQKAKVISAGHNHSLALRRDGGVTCWGWNADGQAPPAGVPGNFVEIAAGGLHSLAHRSDGGVACWGNNNRGQAPPDGVDGDFVAIAAGWYHSLALRIDGSIACWGENEYGPVGIIDEDTMRDVDGNFVAIAAGHYHSLALGVDGSIACWGHNGNGEAPPDGVPGNFVAIATGGNHSLALRVDGSIACLGYNFNGQAPPAGVPGNFGNLAMALSLATFAMLGALTPLLLYRNPQFRVVDSEVTLPSNVARRGAFLNSGSRDAGPSNVPPFSTALQMMIGICAQPAQAALVSPNLSMPRTPEVALRRSVPVVNAKLKEAVDALEEAQYLFRIPQRKPFGAMAIKAEDVRTSLSGDEDAALSGCLPERKDACKLILADLDKQLSTLVDALSARAVDRADVALYNSLELVSNLAQEEAPGLPFEVPQKFRDMPRLVGRARVRLVMKDSKTKPIELTLDGYAAPLTAGRMVYRMSNGAFDGVPLKKTAVALTAVAKRAPPPPPPSEILATEDGMEGEVPAPPPPARRGGNSLPPLPVEILCRGEFEPRYKSTIDVQEGDIPGLPLSVYGALAVPSDARTPGYSDDNSFFFYLFDPQDAGLGGASFDEGQYSVFGYVTDGADSIRSLGDGAVIQRVEVLNGLDKLVVP</sequence>
<dbReference type="InterPro" id="IPR000408">
    <property type="entry name" value="Reg_chr_condens"/>
</dbReference>
<dbReference type="Proteomes" id="UP000660262">
    <property type="component" value="Unassembled WGS sequence"/>
</dbReference>
<feature type="repeat" description="RCC1" evidence="2">
    <location>
        <begin position="107"/>
        <end position="145"/>
    </location>
</feature>
<proteinExistence type="predicted"/>
<comment type="caution">
    <text evidence="5">The sequence shown here is derived from an EMBL/GenBank/DDBJ whole genome shotgun (WGS) entry which is preliminary data.</text>
</comment>
<feature type="region of interest" description="Disordered" evidence="3">
    <location>
        <begin position="576"/>
        <end position="614"/>
    </location>
</feature>
<evidence type="ECO:0000259" key="4">
    <source>
        <dbReference type="Pfam" id="PF21329"/>
    </source>
</evidence>
<evidence type="ECO:0000256" key="1">
    <source>
        <dbReference type="ARBA" id="ARBA00023078"/>
    </source>
</evidence>
<dbReference type="SUPFAM" id="SSF50891">
    <property type="entry name" value="Cyclophilin-like"/>
    <property type="match status" value="1"/>
</dbReference>
<feature type="repeat" description="RCC1" evidence="2">
    <location>
        <begin position="230"/>
        <end position="268"/>
    </location>
</feature>
<feature type="repeat" description="RCC1" evidence="2">
    <location>
        <begin position="185"/>
        <end position="229"/>
    </location>
</feature>
<dbReference type="InterPro" id="IPR029000">
    <property type="entry name" value="Cyclophilin-like_dom_sf"/>
</dbReference>